<dbReference type="RefSeq" id="WP_171899074.1">
    <property type="nucleotide sequence ID" value="NZ_LT607756.1"/>
</dbReference>
<sequence>MSELIHKKDRGVMIPSKTKESIKCSKCGFKVHKKEIHDKYEQGILEIPVH</sequence>
<dbReference type="GeneID" id="55571384"/>
<protein>
    <submittedName>
        <fullName evidence="1">Uncharacterized protein</fullName>
    </submittedName>
</protein>
<gene>
    <name evidence="1" type="ORF">MCBB_0637</name>
</gene>
<organism evidence="1 2">
    <name type="scientific">Methanobacterium congolense</name>
    <dbReference type="NCBI Taxonomy" id="118062"/>
    <lineage>
        <taxon>Archaea</taxon>
        <taxon>Methanobacteriati</taxon>
        <taxon>Methanobacteriota</taxon>
        <taxon>Methanomada group</taxon>
        <taxon>Methanobacteria</taxon>
        <taxon>Methanobacteriales</taxon>
        <taxon>Methanobacteriaceae</taxon>
        <taxon>Methanobacterium</taxon>
    </lineage>
</organism>
<proteinExistence type="predicted"/>
<dbReference type="AlphaFoldDB" id="A0A1D3L197"/>
<dbReference type="OrthoDB" id="69942at2157"/>
<dbReference type="KEGG" id="mcub:MCBB_0637"/>
<keyword evidence="2" id="KW-1185">Reference proteome</keyword>
<reference evidence="1 2" key="1">
    <citation type="submission" date="2016-08" db="EMBL/GenBank/DDBJ databases">
        <authorList>
            <person name="Seilhamer J.J."/>
        </authorList>
    </citation>
    <scope>NUCLEOTIDE SEQUENCE [LARGE SCALE GENOMIC DNA]</scope>
    <source>
        <strain evidence="1">Buetzberg</strain>
    </source>
</reference>
<name>A0A1D3L197_9EURY</name>
<dbReference type="Proteomes" id="UP000094707">
    <property type="component" value="Chromosome I"/>
</dbReference>
<dbReference type="EMBL" id="LT607756">
    <property type="protein sequence ID" value="SCG85210.1"/>
    <property type="molecule type" value="Genomic_DNA"/>
</dbReference>
<evidence type="ECO:0000313" key="2">
    <source>
        <dbReference type="Proteomes" id="UP000094707"/>
    </source>
</evidence>
<accession>A0A1D3L197</accession>
<evidence type="ECO:0000313" key="1">
    <source>
        <dbReference type="EMBL" id="SCG85210.1"/>
    </source>
</evidence>